<proteinExistence type="predicted"/>
<keyword evidence="1" id="KW-0732">Signal</keyword>
<protein>
    <submittedName>
        <fullName evidence="2">Uncharacterized protein</fullName>
    </submittedName>
</protein>
<comment type="caution">
    <text evidence="2">The sequence shown here is derived from an EMBL/GenBank/DDBJ whole genome shotgun (WGS) entry which is preliminary data.</text>
</comment>
<dbReference type="EMBL" id="BPLR01001976">
    <property type="protein sequence ID" value="GIX68571.1"/>
    <property type="molecule type" value="Genomic_DNA"/>
</dbReference>
<keyword evidence="3" id="KW-1185">Reference proteome</keyword>
<evidence type="ECO:0000256" key="1">
    <source>
        <dbReference type="SAM" id="SignalP"/>
    </source>
</evidence>
<organism evidence="2 3">
    <name type="scientific">Caerostris extrusa</name>
    <name type="common">Bark spider</name>
    <name type="synonym">Caerostris bankana</name>
    <dbReference type="NCBI Taxonomy" id="172846"/>
    <lineage>
        <taxon>Eukaryota</taxon>
        <taxon>Metazoa</taxon>
        <taxon>Ecdysozoa</taxon>
        <taxon>Arthropoda</taxon>
        <taxon>Chelicerata</taxon>
        <taxon>Arachnida</taxon>
        <taxon>Araneae</taxon>
        <taxon>Araneomorphae</taxon>
        <taxon>Entelegynae</taxon>
        <taxon>Araneoidea</taxon>
        <taxon>Araneidae</taxon>
        <taxon>Caerostris</taxon>
    </lineage>
</organism>
<reference evidence="2 3" key="1">
    <citation type="submission" date="2021-06" db="EMBL/GenBank/DDBJ databases">
        <title>Caerostris extrusa draft genome.</title>
        <authorList>
            <person name="Kono N."/>
            <person name="Arakawa K."/>
        </authorList>
    </citation>
    <scope>NUCLEOTIDE SEQUENCE [LARGE SCALE GENOMIC DNA]</scope>
</reference>
<evidence type="ECO:0000313" key="2">
    <source>
        <dbReference type="EMBL" id="GIX68571.1"/>
    </source>
</evidence>
<evidence type="ECO:0000313" key="3">
    <source>
        <dbReference type="Proteomes" id="UP001054945"/>
    </source>
</evidence>
<dbReference type="Proteomes" id="UP001054945">
    <property type="component" value="Unassembled WGS sequence"/>
</dbReference>
<feature type="signal peptide" evidence="1">
    <location>
        <begin position="1"/>
        <end position="19"/>
    </location>
</feature>
<feature type="chain" id="PRO_5043932493" evidence="1">
    <location>
        <begin position="20"/>
        <end position="160"/>
    </location>
</feature>
<dbReference type="AlphaFoldDB" id="A0AAV4M913"/>
<gene>
    <name evidence="2" type="primary">AVEN_132976_1</name>
    <name evidence="2" type="ORF">CEXT_102771</name>
</gene>
<sequence>MYLNFVILFVAIGIVDVNGGCVEEPVMINAKKDAKKDVYLKDVELIGDDLKFELDHKVGDKELLEKTLSAIKTYFLEKDIADKDIHYSLDKFGYPVEDLPTSEKHEMDLKMLKEILSSQLKTENVPEEDLKAMALVLKHFFEEGKENYFLKRKIPKSFSR</sequence>
<name>A0AAV4M913_CAEEX</name>
<accession>A0AAV4M913</accession>